<dbReference type="NCBIfam" id="NF038048">
    <property type="entry name" value="DIP1984_fam"/>
    <property type="match status" value="1"/>
</dbReference>
<sequence length="152" mass="17231">MKLAEALQERADLNKKIEQLRSRITSNALMQEGVLPVEDPEQLLKELDECLNQLEKLIIVINKTNMAVVSDGELLSDLLAKRDVLKLRIASFQNTISIASNLCFRSRGDEIRQLSAVDVKALQKKVDALSRDYRILDNRIQAANWTADLIEE</sequence>
<reference evidence="1 2" key="1">
    <citation type="submission" date="2021-10" db="EMBL/GenBank/DDBJ databases">
        <title>Anaerobic single-cell dispensing facilitates the cultivation of human gut bacteria.</title>
        <authorList>
            <person name="Afrizal A."/>
        </authorList>
    </citation>
    <scope>NUCLEOTIDE SEQUENCE [LARGE SCALE GENOMIC DNA]</scope>
    <source>
        <strain evidence="1 2">CLA-AA-H224</strain>
    </source>
</reference>
<dbReference type="AlphaFoldDB" id="A0AAE3JE14"/>
<organism evidence="1 2">
    <name type="scientific">Anthropogastromicrobium aceti</name>
    <dbReference type="NCBI Taxonomy" id="2981768"/>
    <lineage>
        <taxon>Bacteria</taxon>
        <taxon>Bacillati</taxon>
        <taxon>Bacillota</taxon>
        <taxon>Clostridia</taxon>
        <taxon>Lachnospirales</taxon>
        <taxon>Lachnospiraceae</taxon>
        <taxon>Anthropogastromicrobium</taxon>
    </lineage>
</organism>
<dbReference type="Pfam" id="PF20935">
    <property type="entry name" value="DUF6847"/>
    <property type="match status" value="1"/>
</dbReference>
<dbReference type="InterPro" id="IPR047741">
    <property type="entry name" value="DIP1984-like"/>
</dbReference>
<proteinExistence type="predicted"/>
<dbReference type="Proteomes" id="UP001198200">
    <property type="component" value="Unassembled WGS sequence"/>
</dbReference>
<protein>
    <submittedName>
        <fullName evidence="1">DIP1984 family protein</fullName>
    </submittedName>
</protein>
<dbReference type="CDD" id="cd12208">
    <property type="entry name" value="DIP1984-like"/>
    <property type="match status" value="1"/>
</dbReference>
<comment type="caution">
    <text evidence="1">The sequence shown here is derived from an EMBL/GenBank/DDBJ whole genome shotgun (WGS) entry which is preliminary data.</text>
</comment>
<name>A0AAE3JE14_9FIRM</name>
<evidence type="ECO:0000313" key="2">
    <source>
        <dbReference type="Proteomes" id="UP001198200"/>
    </source>
</evidence>
<evidence type="ECO:0000313" key="1">
    <source>
        <dbReference type="EMBL" id="MCC2222312.1"/>
    </source>
</evidence>
<keyword evidence="2" id="KW-1185">Reference proteome</keyword>
<gene>
    <name evidence="1" type="ORF">LKD48_11815</name>
</gene>
<dbReference type="EMBL" id="JAJEQN010000031">
    <property type="protein sequence ID" value="MCC2222312.1"/>
    <property type="molecule type" value="Genomic_DNA"/>
</dbReference>
<accession>A0AAE3JE14</accession>
<dbReference type="RefSeq" id="WP_066561753.1">
    <property type="nucleotide sequence ID" value="NZ_JAJEQN010000031.1"/>
</dbReference>
<dbReference type="Gene3D" id="6.10.320.10">
    <property type="match status" value="1"/>
</dbReference>